<evidence type="ECO:0000256" key="5">
    <source>
        <dbReference type="SAM" id="MobiDB-lite"/>
    </source>
</evidence>
<organism evidence="7 8">
    <name type="scientific">Limnobacter profundi</name>
    <dbReference type="NCBI Taxonomy" id="2732163"/>
    <lineage>
        <taxon>Bacteria</taxon>
        <taxon>Pseudomonadati</taxon>
        <taxon>Pseudomonadota</taxon>
        <taxon>Betaproteobacteria</taxon>
        <taxon>Burkholderiales</taxon>
        <taxon>Burkholderiaceae</taxon>
        <taxon>Limnobacter</taxon>
    </lineage>
</organism>
<gene>
    <name evidence="7" type="ORF">HKT17_11040</name>
</gene>
<feature type="transmembrane region" description="Helical" evidence="6">
    <location>
        <begin position="111"/>
        <end position="133"/>
    </location>
</feature>
<dbReference type="PANTHER" id="PTHR47704:SF1">
    <property type="entry name" value="POTASSIUM TRANSPORTER KIMA"/>
    <property type="match status" value="1"/>
</dbReference>
<dbReference type="InterPro" id="IPR053153">
    <property type="entry name" value="APC_K+_Transporter"/>
</dbReference>
<name>A0ABX6N958_9BURK</name>
<evidence type="ECO:0000256" key="3">
    <source>
        <dbReference type="ARBA" id="ARBA00022989"/>
    </source>
</evidence>
<feature type="compositionally biased region" description="Polar residues" evidence="5">
    <location>
        <begin position="13"/>
        <end position="27"/>
    </location>
</feature>
<evidence type="ECO:0000256" key="4">
    <source>
        <dbReference type="ARBA" id="ARBA00023136"/>
    </source>
</evidence>
<feature type="transmembrane region" description="Helical" evidence="6">
    <location>
        <begin position="317"/>
        <end position="350"/>
    </location>
</feature>
<keyword evidence="8" id="KW-1185">Reference proteome</keyword>
<keyword evidence="4 6" id="KW-0472">Membrane</keyword>
<evidence type="ECO:0000256" key="6">
    <source>
        <dbReference type="SAM" id="Phobius"/>
    </source>
</evidence>
<feature type="region of interest" description="Disordered" evidence="5">
    <location>
        <begin position="1"/>
        <end position="27"/>
    </location>
</feature>
<feature type="transmembrane region" description="Helical" evidence="6">
    <location>
        <begin position="223"/>
        <end position="249"/>
    </location>
</feature>
<dbReference type="RefSeq" id="WP_171100087.1">
    <property type="nucleotide sequence ID" value="NZ_CP053084.1"/>
</dbReference>
<feature type="transmembrane region" description="Helical" evidence="6">
    <location>
        <begin position="70"/>
        <end position="91"/>
    </location>
</feature>
<dbReference type="EMBL" id="CP053084">
    <property type="protein sequence ID" value="QJR30204.1"/>
    <property type="molecule type" value="Genomic_DNA"/>
</dbReference>
<dbReference type="Proteomes" id="UP000501130">
    <property type="component" value="Chromosome"/>
</dbReference>
<accession>A0ABX6N958</accession>
<keyword evidence="2 6" id="KW-0812">Transmembrane</keyword>
<comment type="subcellular location">
    <subcellularLocation>
        <location evidence="1">Membrane</location>
        <topology evidence="1">Multi-pass membrane protein</topology>
    </subcellularLocation>
</comment>
<dbReference type="PANTHER" id="PTHR47704">
    <property type="entry name" value="POTASSIUM TRANSPORTER KIMA"/>
    <property type="match status" value="1"/>
</dbReference>
<keyword evidence="3 6" id="KW-1133">Transmembrane helix</keyword>
<reference evidence="7 8" key="1">
    <citation type="submission" date="2020-05" db="EMBL/GenBank/DDBJ databases">
        <title>Compete genome of Limnobacter sp. SAORIC-580.</title>
        <authorList>
            <person name="Song J."/>
            <person name="Cho J.-C."/>
        </authorList>
    </citation>
    <scope>NUCLEOTIDE SEQUENCE [LARGE SCALE GENOMIC DNA]</scope>
    <source>
        <strain evidence="7 8">SAORIC-580</strain>
    </source>
</reference>
<evidence type="ECO:0000256" key="1">
    <source>
        <dbReference type="ARBA" id="ARBA00004141"/>
    </source>
</evidence>
<sequence length="661" mass="72949">MSQPPKSGKANATLGQQSAVPRSTSTSLAADERDDIFSEKYAWVAVGACGLASVAFGPEESFKALGESRHLLLFLGLLTALSILLVSLTYFRVTELFPKGGGGYAMATNLLGPKVGLIAGAALLVDYVLMVALGISASTHLMFSFLPPYFYEYRVWVSMALMLALMNFHIQGRHLNLKPFKYLFVAFLLTHLVFILVGFSDHFQDIGGVVKRSIETTESDLSTLGWLPVLAIFARGFFLGGGTYTGIEAASDTVQLSRYRQSSENRRKMLAYVACALAFAAASLAALYSLWDVNLEPTMALNGVLFERVFTDLGWDWPYVILGLLVMLGLETAVLLLAAHVAFAVGPRVLSTMAIDSWLPHQFRYLSNRFVTKNGIMLMGGLALVAIYLSDANVDLLVVLFSINVFIVFSLSMLGLCVYWLKNRHEKRFIKGILSASLGFAVSASILLGTIITQFFQGGWITMLITTVVVLVCLWVRNHYRDTKEKIAKIDEVFAMAQYGSAHSPPELIPDGNTAVFIVGNSRGGGLHALLWVQRMFPNHFQNFVFMNARTVDSKAYGGREALEAMRVDASVSLNYFVNFCRSHGLRAKSYLSFGTDAVEELTNLAKVVADNHPNAIFFTSKLVFENENILTRFLHNQAALELQRRLHNAGQQMVILPMRL</sequence>
<protein>
    <submittedName>
        <fullName evidence="7">APC family permease</fullName>
    </submittedName>
</protein>
<feature type="transmembrane region" description="Helical" evidence="6">
    <location>
        <begin position="458"/>
        <end position="476"/>
    </location>
</feature>
<feature type="transmembrane region" description="Helical" evidence="6">
    <location>
        <begin position="396"/>
        <end position="421"/>
    </location>
</feature>
<feature type="transmembrane region" description="Helical" evidence="6">
    <location>
        <begin position="433"/>
        <end position="452"/>
    </location>
</feature>
<dbReference type="InterPro" id="IPR002293">
    <property type="entry name" value="AA/rel_permease1"/>
</dbReference>
<proteinExistence type="predicted"/>
<feature type="transmembrane region" description="Helical" evidence="6">
    <location>
        <begin position="153"/>
        <end position="170"/>
    </location>
</feature>
<evidence type="ECO:0000256" key="2">
    <source>
        <dbReference type="ARBA" id="ARBA00022692"/>
    </source>
</evidence>
<evidence type="ECO:0000313" key="7">
    <source>
        <dbReference type="EMBL" id="QJR30204.1"/>
    </source>
</evidence>
<dbReference type="Gene3D" id="1.20.1740.10">
    <property type="entry name" value="Amino acid/polyamine transporter I"/>
    <property type="match status" value="1"/>
</dbReference>
<evidence type="ECO:0000313" key="8">
    <source>
        <dbReference type="Proteomes" id="UP000501130"/>
    </source>
</evidence>
<feature type="transmembrane region" description="Helical" evidence="6">
    <location>
        <begin position="270"/>
        <end position="291"/>
    </location>
</feature>
<dbReference type="Pfam" id="PF13520">
    <property type="entry name" value="AA_permease_2"/>
    <property type="match status" value="1"/>
</dbReference>
<feature type="transmembrane region" description="Helical" evidence="6">
    <location>
        <begin position="182"/>
        <end position="203"/>
    </location>
</feature>
<feature type="transmembrane region" description="Helical" evidence="6">
    <location>
        <begin position="371"/>
        <end position="390"/>
    </location>
</feature>